<evidence type="ECO:0000256" key="1">
    <source>
        <dbReference type="ARBA" id="ARBA00004496"/>
    </source>
</evidence>
<dbReference type="Gene3D" id="1.10.10.370">
    <property type="entry name" value="DsrC-like protein, C-terminal domain"/>
    <property type="match status" value="1"/>
</dbReference>
<name>A0A3B0ZTA6_9ZZZZ</name>
<dbReference type="EMBL" id="UOFS01000006">
    <property type="protein sequence ID" value="VAW91303.1"/>
    <property type="molecule type" value="Genomic_DNA"/>
</dbReference>
<dbReference type="GO" id="GO:0005737">
    <property type="term" value="C:cytoplasm"/>
    <property type="evidence" value="ECO:0007669"/>
    <property type="project" value="UniProtKB-SubCell"/>
</dbReference>
<comment type="similarity">
    <text evidence="2">Belongs to the DsrC/TusE family.</text>
</comment>
<reference evidence="4" key="1">
    <citation type="submission" date="2018-06" db="EMBL/GenBank/DDBJ databases">
        <authorList>
            <person name="Zhirakovskaya E."/>
        </authorList>
    </citation>
    <scope>NUCLEOTIDE SEQUENCE</scope>
</reference>
<keyword evidence="3" id="KW-0963">Cytoplasm</keyword>
<dbReference type="GO" id="GO:0097163">
    <property type="term" value="F:sulfur carrier activity"/>
    <property type="evidence" value="ECO:0007669"/>
    <property type="project" value="TreeGrafter"/>
</dbReference>
<dbReference type="InterPro" id="IPR042072">
    <property type="entry name" value="DsrC-like_C"/>
</dbReference>
<accession>A0A3B0ZTA6</accession>
<dbReference type="NCBIfam" id="TIGR03342">
    <property type="entry name" value="dsrC_tusE_dsvC"/>
    <property type="match status" value="1"/>
</dbReference>
<evidence type="ECO:0000256" key="3">
    <source>
        <dbReference type="ARBA" id="ARBA00022490"/>
    </source>
</evidence>
<dbReference type="Pfam" id="PF04358">
    <property type="entry name" value="DsrC"/>
    <property type="match status" value="1"/>
</dbReference>
<dbReference type="SUPFAM" id="SSF69721">
    <property type="entry name" value="DsrC, the gamma subunit of dissimilatory sulfite reductase"/>
    <property type="match status" value="1"/>
</dbReference>
<comment type="subcellular location">
    <subcellularLocation>
        <location evidence="1">Cytoplasm</location>
    </subcellularLocation>
</comment>
<dbReference type="PANTHER" id="PTHR37010:SF1">
    <property type="entry name" value="SULFURTRANSFERASE TUSE"/>
    <property type="match status" value="1"/>
</dbReference>
<sequence>MTDMLNYIRDGESYDKDPNGNLAELEPWSESIAEGHAKVENISLSAEHWDVIHFMRNYYKLCGSAQNARALTKVLDKQYVKEGGIKKLYKLFPHGPVTQASKIAGLPVPSASSDPSFGYIH</sequence>
<dbReference type="PANTHER" id="PTHR37010">
    <property type="entry name" value="SULFURTRANSFERASE TUSE"/>
    <property type="match status" value="1"/>
</dbReference>
<organism evidence="4">
    <name type="scientific">hydrothermal vent metagenome</name>
    <dbReference type="NCBI Taxonomy" id="652676"/>
    <lineage>
        <taxon>unclassified sequences</taxon>
        <taxon>metagenomes</taxon>
        <taxon>ecological metagenomes</taxon>
    </lineage>
</organism>
<protein>
    <recommendedName>
        <fullName evidence="5">Sulfurtransferase</fullName>
    </recommendedName>
</protein>
<evidence type="ECO:0000313" key="4">
    <source>
        <dbReference type="EMBL" id="VAW91303.1"/>
    </source>
</evidence>
<dbReference type="InterPro" id="IPR007453">
    <property type="entry name" value="DsrC/TusE"/>
</dbReference>
<evidence type="ECO:0008006" key="5">
    <source>
        <dbReference type="Google" id="ProtNLM"/>
    </source>
</evidence>
<evidence type="ECO:0000256" key="2">
    <source>
        <dbReference type="ARBA" id="ARBA00005718"/>
    </source>
</evidence>
<dbReference type="InterPro" id="IPR025526">
    <property type="entry name" value="DsrC-like_dom_sf"/>
</dbReference>
<dbReference type="AlphaFoldDB" id="A0A3B0ZTA6"/>
<gene>
    <name evidence="4" type="ORF">MNBD_GAMMA22-2698</name>
</gene>
<dbReference type="PIRSF" id="PIRSF006223">
    <property type="entry name" value="DsrC_TusE"/>
    <property type="match status" value="1"/>
</dbReference>
<dbReference type="GO" id="GO:0002143">
    <property type="term" value="P:tRNA wobble position uridine thiolation"/>
    <property type="evidence" value="ECO:0007669"/>
    <property type="project" value="TreeGrafter"/>
</dbReference>
<proteinExistence type="inferred from homology"/>